<dbReference type="EMBL" id="ML976036">
    <property type="protein sequence ID" value="KAF1942335.1"/>
    <property type="molecule type" value="Genomic_DNA"/>
</dbReference>
<dbReference type="OrthoDB" id="2162761at2759"/>
<keyword evidence="3" id="KW-0862">Zinc</keyword>
<evidence type="ECO:0000256" key="1">
    <source>
        <dbReference type="ARBA" id="ARBA00004123"/>
    </source>
</evidence>
<evidence type="ECO:0000256" key="4">
    <source>
        <dbReference type="ARBA" id="ARBA00023015"/>
    </source>
</evidence>
<comment type="subcellular location">
    <subcellularLocation>
        <location evidence="1">Nucleus</location>
    </subcellularLocation>
</comment>
<dbReference type="CDD" id="cd00067">
    <property type="entry name" value="GAL4"/>
    <property type="match status" value="1"/>
</dbReference>
<dbReference type="InterPro" id="IPR036864">
    <property type="entry name" value="Zn2-C6_fun-type_DNA-bd_sf"/>
</dbReference>
<evidence type="ECO:0000256" key="7">
    <source>
        <dbReference type="ARBA" id="ARBA00023242"/>
    </source>
</evidence>
<dbReference type="SMART" id="SM00906">
    <property type="entry name" value="Fungal_trans"/>
    <property type="match status" value="1"/>
</dbReference>
<feature type="region of interest" description="Disordered" evidence="8">
    <location>
        <begin position="845"/>
        <end position="875"/>
    </location>
</feature>
<dbReference type="Pfam" id="PF00172">
    <property type="entry name" value="Zn_clus"/>
    <property type="match status" value="1"/>
</dbReference>
<dbReference type="InterPro" id="IPR051615">
    <property type="entry name" value="Transcr_Regulatory_Elem"/>
</dbReference>
<feature type="region of interest" description="Disordered" evidence="8">
    <location>
        <begin position="625"/>
        <end position="644"/>
    </location>
</feature>
<dbReference type="CDD" id="cd12148">
    <property type="entry name" value="fungal_TF_MHR"/>
    <property type="match status" value="1"/>
</dbReference>
<dbReference type="PANTHER" id="PTHR31313">
    <property type="entry name" value="TY1 ENHANCER ACTIVATOR"/>
    <property type="match status" value="1"/>
</dbReference>
<dbReference type="SUPFAM" id="SSF57701">
    <property type="entry name" value="Zn2/Cys6 DNA-binding domain"/>
    <property type="match status" value="1"/>
</dbReference>
<dbReference type="Pfam" id="PF04082">
    <property type="entry name" value="Fungal_trans"/>
    <property type="match status" value="1"/>
</dbReference>
<keyword evidence="11" id="KW-1185">Reference proteome</keyword>
<evidence type="ECO:0000313" key="10">
    <source>
        <dbReference type="EMBL" id="KAF1942335.1"/>
    </source>
</evidence>
<gene>
    <name evidence="10" type="ORF">EJ02DRAFT_176126</name>
</gene>
<protein>
    <recommendedName>
        <fullName evidence="9">Zn(2)-C6 fungal-type domain-containing protein</fullName>
    </recommendedName>
</protein>
<evidence type="ECO:0000256" key="2">
    <source>
        <dbReference type="ARBA" id="ARBA00022723"/>
    </source>
</evidence>
<dbReference type="GO" id="GO:0006351">
    <property type="term" value="P:DNA-templated transcription"/>
    <property type="evidence" value="ECO:0007669"/>
    <property type="project" value="InterPro"/>
</dbReference>
<dbReference type="SMART" id="SM00066">
    <property type="entry name" value="GAL4"/>
    <property type="match status" value="1"/>
</dbReference>
<accession>A0A6A5SNY7</accession>
<keyword evidence="7" id="KW-0539">Nucleus</keyword>
<proteinExistence type="predicted"/>
<dbReference type="GO" id="GO:0005634">
    <property type="term" value="C:nucleus"/>
    <property type="evidence" value="ECO:0007669"/>
    <property type="project" value="UniProtKB-SubCell"/>
</dbReference>
<dbReference type="PROSITE" id="PS50048">
    <property type="entry name" value="ZN2_CY6_FUNGAL_2"/>
    <property type="match status" value="1"/>
</dbReference>
<dbReference type="AlphaFoldDB" id="A0A6A5SNY7"/>
<feature type="compositionally biased region" description="Polar residues" evidence="8">
    <location>
        <begin position="863"/>
        <end position="875"/>
    </location>
</feature>
<feature type="domain" description="Zn(2)-C6 fungal-type" evidence="9">
    <location>
        <begin position="33"/>
        <end position="64"/>
    </location>
</feature>
<dbReference type="Proteomes" id="UP000800038">
    <property type="component" value="Unassembled WGS sequence"/>
</dbReference>
<dbReference type="Gene3D" id="4.10.240.10">
    <property type="entry name" value="Zn(2)-C6 fungal-type DNA-binding domain"/>
    <property type="match status" value="1"/>
</dbReference>
<dbReference type="GO" id="GO:0003677">
    <property type="term" value="F:DNA binding"/>
    <property type="evidence" value="ECO:0007669"/>
    <property type="project" value="UniProtKB-KW"/>
</dbReference>
<dbReference type="InterPro" id="IPR001138">
    <property type="entry name" value="Zn2Cys6_DnaBD"/>
</dbReference>
<dbReference type="GO" id="GO:0000981">
    <property type="term" value="F:DNA-binding transcription factor activity, RNA polymerase II-specific"/>
    <property type="evidence" value="ECO:0007669"/>
    <property type="project" value="InterPro"/>
</dbReference>
<evidence type="ECO:0000256" key="5">
    <source>
        <dbReference type="ARBA" id="ARBA00023125"/>
    </source>
</evidence>
<keyword evidence="2" id="KW-0479">Metal-binding</keyword>
<keyword evidence="5" id="KW-0238">DNA-binding</keyword>
<dbReference type="GO" id="GO:0008270">
    <property type="term" value="F:zinc ion binding"/>
    <property type="evidence" value="ECO:0007669"/>
    <property type="project" value="InterPro"/>
</dbReference>
<sequence length="875" mass="97129">MARGVVASSSHKDEDNSQAQDSKASKRRCVQSACVPCRKRKSKCDGGTPLCATCTAVYKTPCHYDAESESRRTKSGSASTTNAGMKRDASVIAASSSETTSSAEFIINSLRKLPEEHVYDFIQHIRKDPNLDIATLAETWRKNVPLTPSTPVEVLSLESDLSVLLGKPAVTLNGQSRHFGHSAGLGLVPEEENFGGGRKRTNSVKLERTGTTWTTVTNDIVFVEKLLDLYFQWSQSFYVLFSRECFYRDFRAGRDKYCCSLLVNAICAYACHLTDDPAGRTDPSNFRTAGDHFFAEAKRILFEDETPSLTTVQALCIMSMREPSTGRDSSGFGYIGRCIRMCVELGLHLNNGADAALNLTPSEIEVRKVTFWGCFTVDTVWTICTGRISQLPRAAITLEKPILEESASLPEDYPGTSKVPPGVVTMRMFLQELAALSELVNDNNFMFFAPKDRLTSSKLLDCYNKYQAWYRRLPPKLVIENKKQPEPQILVLHMLYYTIIVHLFRPMLKVDLIHSDVHPRDICVDAANNVARIIRIYRSFYDFRTAHLLIPHILLSSCMVHLLYSRDNKISRQNLVDGLQGLEDIQECHYFGARSFRIIHTLAKTWNLPWPEELQYSKLIPKSDPDKLKGSVSPPTDPLLIAPNTMTTTGTRIAPGASYHPIGHPQRRESLSMFAQNHLQLTTHAASPRPSSVVSSQHHQSPVVGHAPIQGAYNNGISLTPYHYSQPISSSVGNMPMTSTSPTTVTAEAMFWNPMPGMPGPILPRNNYQQMGRMGLESVLHTSDLGDRLGRDGFRINEDWRSSHTNGFNAGVNGSVYGAGNTQADNSYAHRGSYAQSADTAAYAQPTLDGSHHGGQEEYDSGWWQNTNGNPGPMS</sequence>
<dbReference type="PANTHER" id="PTHR31313:SF81">
    <property type="entry name" value="TY1 ENHANCER ACTIVATOR"/>
    <property type="match status" value="1"/>
</dbReference>
<evidence type="ECO:0000313" key="11">
    <source>
        <dbReference type="Proteomes" id="UP000800038"/>
    </source>
</evidence>
<evidence type="ECO:0000256" key="6">
    <source>
        <dbReference type="ARBA" id="ARBA00023163"/>
    </source>
</evidence>
<keyword evidence="6" id="KW-0804">Transcription</keyword>
<dbReference type="InterPro" id="IPR007219">
    <property type="entry name" value="XnlR_reg_dom"/>
</dbReference>
<reference evidence="10" key="1">
    <citation type="journal article" date="2020" name="Stud. Mycol.">
        <title>101 Dothideomycetes genomes: a test case for predicting lifestyles and emergence of pathogens.</title>
        <authorList>
            <person name="Haridas S."/>
            <person name="Albert R."/>
            <person name="Binder M."/>
            <person name="Bloem J."/>
            <person name="Labutti K."/>
            <person name="Salamov A."/>
            <person name="Andreopoulos B."/>
            <person name="Baker S."/>
            <person name="Barry K."/>
            <person name="Bills G."/>
            <person name="Bluhm B."/>
            <person name="Cannon C."/>
            <person name="Castanera R."/>
            <person name="Culley D."/>
            <person name="Daum C."/>
            <person name="Ezra D."/>
            <person name="Gonzalez J."/>
            <person name="Henrissat B."/>
            <person name="Kuo A."/>
            <person name="Liang C."/>
            <person name="Lipzen A."/>
            <person name="Lutzoni F."/>
            <person name="Magnuson J."/>
            <person name="Mondo S."/>
            <person name="Nolan M."/>
            <person name="Ohm R."/>
            <person name="Pangilinan J."/>
            <person name="Park H.-J."/>
            <person name="Ramirez L."/>
            <person name="Alfaro M."/>
            <person name="Sun H."/>
            <person name="Tritt A."/>
            <person name="Yoshinaga Y."/>
            <person name="Zwiers L.-H."/>
            <person name="Turgeon B."/>
            <person name="Goodwin S."/>
            <person name="Spatafora J."/>
            <person name="Crous P."/>
            <person name="Grigoriev I."/>
        </authorList>
    </citation>
    <scope>NUCLEOTIDE SEQUENCE</scope>
    <source>
        <strain evidence="10">CBS 161.51</strain>
    </source>
</reference>
<evidence type="ECO:0000259" key="9">
    <source>
        <dbReference type="PROSITE" id="PS50048"/>
    </source>
</evidence>
<feature type="region of interest" description="Disordered" evidence="8">
    <location>
        <begin position="1"/>
        <end position="26"/>
    </location>
</feature>
<evidence type="ECO:0000256" key="3">
    <source>
        <dbReference type="ARBA" id="ARBA00022833"/>
    </source>
</evidence>
<keyword evidence="4" id="KW-0805">Transcription regulation</keyword>
<organism evidence="10 11">
    <name type="scientific">Clathrospora elynae</name>
    <dbReference type="NCBI Taxonomy" id="706981"/>
    <lineage>
        <taxon>Eukaryota</taxon>
        <taxon>Fungi</taxon>
        <taxon>Dikarya</taxon>
        <taxon>Ascomycota</taxon>
        <taxon>Pezizomycotina</taxon>
        <taxon>Dothideomycetes</taxon>
        <taxon>Pleosporomycetidae</taxon>
        <taxon>Pleosporales</taxon>
        <taxon>Diademaceae</taxon>
        <taxon>Clathrospora</taxon>
    </lineage>
</organism>
<evidence type="ECO:0000256" key="8">
    <source>
        <dbReference type="SAM" id="MobiDB-lite"/>
    </source>
</evidence>
<name>A0A6A5SNY7_9PLEO</name>
<dbReference type="PROSITE" id="PS00463">
    <property type="entry name" value="ZN2_CY6_FUNGAL_1"/>
    <property type="match status" value="1"/>
</dbReference>